<accession>A0A8H6Y8W6</accession>
<organism evidence="1 2">
    <name type="scientific">Mycena venus</name>
    <dbReference type="NCBI Taxonomy" id="2733690"/>
    <lineage>
        <taxon>Eukaryota</taxon>
        <taxon>Fungi</taxon>
        <taxon>Dikarya</taxon>
        <taxon>Basidiomycota</taxon>
        <taxon>Agaricomycotina</taxon>
        <taxon>Agaricomycetes</taxon>
        <taxon>Agaricomycetidae</taxon>
        <taxon>Agaricales</taxon>
        <taxon>Marasmiineae</taxon>
        <taxon>Mycenaceae</taxon>
        <taxon>Mycena</taxon>
    </lineage>
</organism>
<evidence type="ECO:0000313" key="2">
    <source>
        <dbReference type="Proteomes" id="UP000620124"/>
    </source>
</evidence>
<proteinExistence type="predicted"/>
<gene>
    <name evidence="1" type="ORF">MVEN_00984200</name>
</gene>
<evidence type="ECO:0000313" key="1">
    <source>
        <dbReference type="EMBL" id="KAF7356508.1"/>
    </source>
</evidence>
<dbReference type="OrthoDB" id="2824696at2759"/>
<protein>
    <submittedName>
        <fullName evidence="1">Uncharacterized protein</fullName>
    </submittedName>
</protein>
<dbReference type="AlphaFoldDB" id="A0A8H6Y8W6"/>
<dbReference type="EMBL" id="JACAZI010000007">
    <property type="protein sequence ID" value="KAF7356508.1"/>
    <property type="molecule type" value="Genomic_DNA"/>
</dbReference>
<name>A0A8H6Y8W6_9AGAR</name>
<reference evidence="1" key="1">
    <citation type="submission" date="2020-05" db="EMBL/GenBank/DDBJ databases">
        <title>Mycena genomes resolve the evolution of fungal bioluminescence.</title>
        <authorList>
            <person name="Tsai I.J."/>
        </authorList>
    </citation>
    <scope>NUCLEOTIDE SEQUENCE</scope>
    <source>
        <strain evidence="1">CCC161011</strain>
    </source>
</reference>
<sequence>MGLAFYQEGMVMKKSSIHFCLPPTLRHTRCLPFTLRWPGYTHILHKQTLSLIDPDTGRHVTYGRLAQQVAQIFSAFIERFGDDFDGGRGGIRLGPKAVTFHNLRLHQVYVRDGRVLEAEVSYTRRN</sequence>
<keyword evidence="2" id="KW-1185">Reference proteome</keyword>
<comment type="caution">
    <text evidence="1">The sequence shown here is derived from an EMBL/GenBank/DDBJ whole genome shotgun (WGS) entry which is preliminary data.</text>
</comment>
<dbReference type="Proteomes" id="UP000620124">
    <property type="component" value="Unassembled WGS sequence"/>
</dbReference>